<sequence>MGDQDVNKDVSDNRSDMLEMESQIHKENDDLTPENDVENDAKNIVTNNPENNISNFKNRKSATKGKKAHAVEDMEKDVNDNLKGIDVPMNKKSNDIVTRNKEQLISQDYA</sequence>
<keyword evidence="3" id="KW-1185">Reference proteome</keyword>
<feature type="compositionally biased region" description="Basic and acidic residues" evidence="1">
    <location>
        <begin position="1"/>
        <end position="29"/>
    </location>
</feature>
<feature type="compositionally biased region" description="Polar residues" evidence="1">
    <location>
        <begin position="44"/>
        <end position="56"/>
    </location>
</feature>
<feature type="region of interest" description="Disordered" evidence="1">
    <location>
        <begin position="1"/>
        <end position="89"/>
    </location>
</feature>
<evidence type="ECO:0000313" key="3">
    <source>
        <dbReference type="Proteomes" id="UP001157006"/>
    </source>
</evidence>
<dbReference type="EMBL" id="OX451738">
    <property type="protein sequence ID" value="CAI8603935.1"/>
    <property type="molecule type" value="Genomic_DNA"/>
</dbReference>
<gene>
    <name evidence="2" type="ORF">VFH_III109040</name>
</gene>
<proteinExistence type="predicted"/>
<reference evidence="2 3" key="1">
    <citation type="submission" date="2023-01" db="EMBL/GenBank/DDBJ databases">
        <authorList>
            <person name="Kreplak J."/>
        </authorList>
    </citation>
    <scope>NUCLEOTIDE SEQUENCE [LARGE SCALE GENOMIC DNA]</scope>
</reference>
<accession>A0AAV0ZZU8</accession>
<protein>
    <submittedName>
        <fullName evidence="2">Uncharacterized protein</fullName>
    </submittedName>
</protein>
<dbReference type="AlphaFoldDB" id="A0AAV0ZZU8"/>
<evidence type="ECO:0000256" key="1">
    <source>
        <dbReference type="SAM" id="MobiDB-lite"/>
    </source>
</evidence>
<evidence type="ECO:0000313" key="2">
    <source>
        <dbReference type="EMBL" id="CAI8603935.1"/>
    </source>
</evidence>
<organism evidence="2 3">
    <name type="scientific">Vicia faba</name>
    <name type="common">Broad bean</name>
    <name type="synonym">Faba vulgaris</name>
    <dbReference type="NCBI Taxonomy" id="3906"/>
    <lineage>
        <taxon>Eukaryota</taxon>
        <taxon>Viridiplantae</taxon>
        <taxon>Streptophyta</taxon>
        <taxon>Embryophyta</taxon>
        <taxon>Tracheophyta</taxon>
        <taxon>Spermatophyta</taxon>
        <taxon>Magnoliopsida</taxon>
        <taxon>eudicotyledons</taxon>
        <taxon>Gunneridae</taxon>
        <taxon>Pentapetalae</taxon>
        <taxon>rosids</taxon>
        <taxon>fabids</taxon>
        <taxon>Fabales</taxon>
        <taxon>Fabaceae</taxon>
        <taxon>Papilionoideae</taxon>
        <taxon>50 kb inversion clade</taxon>
        <taxon>NPAAA clade</taxon>
        <taxon>Hologalegina</taxon>
        <taxon>IRL clade</taxon>
        <taxon>Fabeae</taxon>
        <taxon>Vicia</taxon>
    </lineage>
</organism>
<name>A0AAV0ZZU8_VICFA</name>
<dbReference type="Proteomes" id="UP001157006">
    <property type="component" value="Chromosome 3"/>
</dbReference>
<feature type="compositionally biased region" description="Basic and acidic residues" evidence="1">
    <location>
        <begin position="69"/>
        <end position="80"/>
    </location>
</feature>
<feature type="compositionally biased region" description="Basic residues" evidence="1">
    <location>
        <begin position="57"/>
        <end position="68"/>
    </location>
</feature>